<evidence type="ECO:0000256" key="4">
    <source>
        <dbReference type="ARBA" id="ARBA00023136"/>
    </source>
</evidence>
<keyword evidence="2 5" id="KW-0812">Transmembrane</keyword>
<keyword evidence="4 5" id="KW-0472">Membrane</keyword>
<dbReference type="Proteomes" id="UP000494040">
    <property type="component" value="Unassembled WGS sequence"/>
</dbReference>
<evidence type="ECO:0000256" key="2">
    <source>
        <dbReference type="ARBA" id="ARBA00022692"/>
    </source>
</evidence>
<dbReference type="PANTHER" id="PTHR22950:SF349">
    <property type="entry name" value="AMINO ACID TRANSPORTER TRANSMEMBRANE DOMAIN-CONTAINING PROTEIN"/>
    <property type="match status" value="1"/>
</dbReference>
<feature type="transmembrane region" description="Helical" evidence="5">
    <location>
        <begin position="159"/>
        <end position="179"/>
    </location>
</feature>
<feature type="transmembrane region" description="Helical" evidence="5">
    <location>
        <begin position="338"/>
        <end position="360"/>
    </location>
</feature>
<evidence type="ECO:0000256" key="3">
    <source>
        <dbReference type="ARBA" id="ARBA00022989"/>
    </source>
</evidence>
<name>A0A8I6TLG3_CIMLE</name>
<feature type="transmembrane region" description="Helical" evidence="5">
    <location>
        <begin position="295"/>
        <end position="318"/>
    </location>
</feature>
<dbReference type="InterPro" id="IPR013057">
    <property type="entry name" value="AA_transpt_TM"/>
</dbReference>
<feature type="transmembrane region" description="Helical" evidence="5">
    <location>
        <begin position="199"/>
        <end position="217"/>
    </location>
</feature>
<feature type="domain" description="Amino acid transporter transmembrane" evidence="6">
    <location>
        <begin position="63"/>
        <end position="470"/>
    </location>
</feature>
<proteinExistence type="predicted"/>
<protein>
    <recommendedName>
        <fullName evidence="6">Amino acid transporter transmembrane domain-containing protein</fullName>
    </recommendedName>
</protein>
<sequence length="485" mass="53551">MQSKHEKTVVEMASEPLLFKGENGLVQQIQIAPKKMEEKEEATSVTKQKRSSFHDVHTSKISHPTSFLETLIHLLKGNIGAGLFAMGDAFKHAGLLLAPILTVILGAICIYSNHLLLNSAHYIREKKKLIVDPSFAETVELCFECGPKSFKRWTHAVRISVKVFIVITQLGFCCVYFVFVSSTAKKVLITHGIDYDVRFYMAIMFVPVLLSCLIRTLKFLTPISLLSNVFLLSGIVLTLYLSSTDLPSISSRQAVADWYSLPLFFGTTIYAFEGISLVIPLQNEMRNQKKFSSPFGVLNIGMFIVMLILISMGFIGYLKYGEEVRGSVSLNLPIDSPLTEGVQIAVALGIVFSYALQFYIAADLLWCEIDDSWGPFKKPICGEIILRSLLVLLTFVLAAVVPQLGLFISLVGAVSSTALALVYPALCDIAIRTCPPEEGPLKTSDNILRLLLDVITLIVAFIGFILGTYYSLTAIIDAFTIPTTH</sequence>
<evidence type="ECO:0000313" key="7">
    <source>
        <dbReference type="EnsemblMetazoa" id="XP_014261753.1"/>
    </source>
</evidence>
<dbReference type="GeneID" id="106673889"/>
<feature type="transmembrane region" description="Helical" evidence="5">
    <location>
        <begin position="406"/>
        <end position="426"/>
    </location>
</feature>
<dbReference type="EnsemblMetazoa" id="XM_014406267.2">
    <property type="protein sequence ID" value="XP_014261753.1"/>
    <property type="gene ID" value="LOC106673889"/>
</dbReference>
<dbReference type="PANTHER" id="PTHR22950">
    <property type="entry name" value="AMINO ACID TRANSPORTER"/>
    <property type="match status" value="1"/>
</dbReference>
<evidence type="ECO:0000256" key="5">
    <source>
        <dbReference type="SAM" id="Phobius"/>
    </source>
</evidence>
<accession>A0A8I6TLG3</accession>
<keyword evidence="8" id="KW-1185">Reference proteome</keyword>
<dbReference type="GO" id="GO:0005774">
    <property type="term" value="C:vacuolar membrane"/>
    <property type="evidence" value="ECO:0007669"/>
    <property type="project" value="TreeGrafter"/>
</dbReference>
<keyword evidence="3 5" id="KW-1133">Transmembrane helix</keyword>
<feature type="transmembrane region" description="Helical" evidence="5">
    <location>
        <begin position="263"/>
        <end position="283"/>
    </location>
</feature>
<dbReference type="KEGG" id="clec:106673889"/>
<feature type="transmembrane region" description="Helical" evidence="5">
    <location>
        <begin position="447"/>
        <end position="470"/>
    </location>
</feature>
<dbReference type="Pfam" id="PF01490">
    <property type="entry name" value="Aa_trans"/>
    <property type="match status" value="1"/>
</dbReference>
<dbReference type="RefSeq" id="XP_014261753.1">
    <property type="nucleotide sequence ID" value="XM_014406267.2"/>
</dbReference>
<feature type="transmembrane region" description="Helical" evidence="5">
    <location>
        <begin position="93"/>
        <end position="117"/>
    </location>
</feature>
<dbReference type="OrthoDB" id="1684102at2759"/>
<comment type="subcellular location">
    <subcellularLocation>
        <location evidence="1">Membrane</location>
        <topology evidence="1">Multi-pass membrane protein</topology>
    </subcellularLocation>
</comment>
<evidence type="ECO:0000259" key="6">
    <source>
        <dbReference type="Pfam" id="PF01490"/>
    </source>
</evidence>
<evidence type="ECO:0000313" key="8">
    <source>
        <dbReference type="Proteomes" id="UP000494040"/>
    </source>
</evidence>
<dbReference type="GO" id="GO:0015179">
    <property type="term" value="F:L-amino acid transmembrane transporter activity"/>
    <property type="evidence" value="ECO:0007669"/>
    <property type="project" value="TreeGrafter"/>
</dbReference>
<dbReference type="AlphaFoldDB" id="A0A8I6TLG3"/>
<evidence type="ECO:0000256" key="1">
    <source>
        <dbReference type="ARBA" id="ARBA00004141"/>
    </source>
</evidence>
<feature type="transmembrane region" description="Helical" evidence="5">
    <location>
        <begin position="224"/>
        <end position="243"/>
    </location>
</feature>
<dbReference type="OMA" id="MDVHLVM"/>
<feature type="transmembrane region" description="Helical" evidence="5">
    <location>
        <begin position="380"/>
        <end position="400"/>
    </location>
</feature>
<reference evidence="7" key="1">
    <citation type="submission" date="2022-01" db="UniProtKB">
        <authorList>
            <consortium name="EnsemblMetazoa"/>
        </authorList>
    </citation>
    <scope>IDENTIFICATION</scope>
</reference>
<organism evidence="7 8">
    <name type="scientific">Cimex lectularius</name>
    <name type="common">Bed bug</name>
    <name type="synonym">Acanthia lectularia</name>
    <dbReference type="NCBI Taxonomy" id="79782"/>
    <lineage>
        <taxon>Eukaryota</taxon>
        <taxon>Metazoa</taxon>
        <taxon>Ecdysozoa</taxon>
        <taxon>Arthropoda</taxon>
        <taxon>Hexapoda</taxon>
        <taxon>Insecta</taxon>
        <taxon>Pterygota</taxon>
        <taxon>Neoptera</taxon>
        <taxon>Paraneoptera</taxon>
        <taxon>Hemiptera</taxon>
        <taxon>Heteroptera</taxon>
        <taxon>Panheteroptera</taxon>
        <taxon>Cimicomorpha</taxon>
        <taxon>Cimicidae</taxon>
        <taxon>Cimex</taxon>
    </lineage>
</organism>